<dbReference type="InterPro" id="IPR011990">
    <property type="entry name" value="TPR-like_helical_dom_sf"/>
</dbReference>
<proteinExistence type="predicted"/>
<dbReference type="OrthoDB" id="79378at2759"/>
<name>A0A1V9ZTN1_ACHHY</name>
<dbReference type="AlphaFoldDB" id="A0A1V9ZTN1"/>
<dbReference type="Gene3D" id="1.25.40.10">
    <property type="entry name" value="Tetratricopeptide repeat domain"/>
    <property type="match status" value="1"/>
</dbReference>
<organism evidence="1 2">
    <name type="scientific">Achlya hypogyna</name>
    <name type="common">Oomycete</name>
    <name type="synonym">Protoachlya hypogyna</name>
    <dbReference type="NCBI Taxonomy" id="1202772"/>
    <lineage>
        <taxon>Eukaryota</taxon>
        <taxon>Sar</taxon>
        <taxon>Stramenopiles</taxon>
        <taxon>Oomycota</taxon>
        <taxon>Saprolegniomycetes</taxon>
        <taxon>Saprolegniales</taxon>
        <taxon>Achlyaceae</taxon>
        <taxon>Achlya</taxon>
    </lineage>
</organism>
<dbReference type="Proteomes" id="UP000243579">
    <property type="component" value="Unassembled WGS sequence"/>
</dbReference>
<reference evidence="1 2" key="1">
    <citation type="journal article" date="2014" name="Genome Biol. Evol.">
        <title>The secreted proteins of Achlya hypogyna and Thraustotheca clavata identify the ancestral oomycete secretome and reveal gene acquisitions by horizontal gene transfer.</title>
        <authorList>
            <person name="Misner I."/>
            <person name="Blouin N."/>
            <person name="Leonard G."/>
            <person name="Richards T.A."/>
            <person name="Lane C.E."/>
        </authorList>
    </citation>
    <scope>NUCLEOTIDE SEQUENCE [LARGE SCALE GENOMIC DNA]</scope>
    <source>
        <strain evidence="1 2">ATCC 48635</strain>
    </source>
</reference>
<protein>
    <submittedName>
        <fullName evidence="1">Uncharacterized protein</fullName>
    </submittedName>
</protein>
<dbReference type="EMBL" id="JNBR01000009">
    <property type="protein sequence ID" value="OQS01365.1"/>
    <property type="molecule type" value="Genomic_DNA"/>
</dbReference>
<evidence type="ECO:0000313" key="2">
    <source>
        <dbReference type="Proteomes" id="UP000243579"/>
    </source>
</evidence>
<keyword evidence="2" id="KW-1185">Reference proteome</keyword>
<sequence length="352" mass="38182">MEPSATVPHLLPGSCTTTVPVLRWNNPVSLEPVAMGSVLLPYVPEWMALGEALRDSAPLLSLALCRGCFYTNVHHFGRQATATLEAQLAVGDCLAQLHWYAEAIAWLTDAMRLCDANDVKSRDCMALLGMVHLQRQEVAVARTVLERVALLDELDEGPSAMVTLESLLNVAAVYRYSGNFAPAIAIVNSVIATAQSNAARTEEDETNWQIVIQNGWFTLGLLLSCTGESNKGCEYLYAVFRWRLQHFGVNSTRTWRAFSAWFWCSEQAGRWAIAIEAGRLGAAVAIMPPTIGDWPGKVCVTCAGAIIGAAFAPAATGLYTYLQCQGCAHLNGTVQMCPPARGHPLLLDENIS</sequence>
<dbReference type="SUPFAM" id="SSF48452">
    <property type="entry name" value="TPR-like"/>
    <property type="match status" value="1"/>
</dbReference>
<evidence type="ECO:0000313" key="1">
    <source>
        <dbReference type="EMBL" id="OQS01365.1"/>
    </source>
</evidence>
<gene>
    <name evidence="1" type="ORF">ACHHYP_01194</name>
</gene>
<accession>A0A1V9ZTN1</accession>
<comment type="caution">
    <text evidence="1">The sequence shown here is derived from an EMBL/GenBank/DDBJ whole genome shotgun (WGS) entry which is preliminary data.</text>
</comment>